<dbReference type="PANTHER" id="PTHR45749">
    <property type="match status" value="1"/>
</dbReference>
<dbReference type="InParanoid" id="V4U5I5"/>
<accession>V4U5I5</accession>
<feature type="domain" description="TTF-type" evidence="1">
    <location>
        <begin position="4"/>
        <end position="97"/>
    </location>
</feature>
<keyword evidence="3" id="KW-1185">Reference proteome</keyword>
<proteinExistence type="predicted"/>
<dbReference type="PANTHER" id="PTHR45749:SF36">
    <property type="entry name" value="ZINC FINGER MYM-TYPE PROTEIN 1-LIKE"/>
    <property type="match status" value="1"/>
</dbReference>
<feature type="non-terminal residue" evidence="2">
    <location>
        <position position="1"/>
    </location>
</feature>
<organism evidence="2 3">
    <name type="scientific">Citrus clementina</name>
    <name type="common">Clementine</name>
    <name type="synonym">Citrus deliciosa x Citrus sinensis</name>
    <dbReference type="NCBI Taxonomy" id="85681"/>
    <lineage>
        <taxon>Eukaryota</taxon>
        <taxon>Viridiplantae</taxon>
        <taxon>Streptophyta</taxon>
        <taxon>Embryophyta</taxon>
        <taxon>Tracheophyta</taxon>
        <taxon>Spermatophyta</taxon>
        <taxon>Magnoliopsida</taxon>
        <taxon>eudicotyledons</taxon>
        <taxon>Gunneridae</taxon>
        <taxon>Pentapetalae</taxon>
        <taxon>rosids</taxon>
        <taxon>malvids</taxon>
        <taxon>Sapindales</taxon>
        <taxon>Rutaceae</taxon>
        <taxon>Aurantioideae</taxon>
        <taxon>Citrus</taxon>
    </lineage>
</organism>
<dbReference type="eggNOG" id="ENOG502QSU3">
    <property type="taxonomic scope" value="Eukaryota"/>
</dbReference>
<dbReference type="EMBL" id="KI537036">
    <property type="protein sequence ID" value="ESR34489.1"/>
    <property type="molecule type" value="Genomic_DNA"/>
</dbReference>
<dbReference type="AlphaFoldDB" id="V4U5I5"/>
<evidence type="ECO:0000259" key="1">
    <source>
        <dbReference type="SMART" id="SM00597"/>
    </source>
</evidence>
<reference evidence="2 3" key="1">
    <citation type="submission" date="2013-10" db="EMBL/GenBank/DDBJ databases">
        <authorList>
            <consortium name="International Citrus Genome Consortium"/>
            <person name="Jenkins J."/>
            <person name="Schmutz J."/>
            <person name="Prochnik S."/>
            <person name="Rokhsar D."/>
            <person name="Gmitter F."/>
            <person name="Ollitrault P."/>
            <person name="Machado M."/>
            <person name="Talon M."/>
            <person name="Wincker P."/>
            <person name="Jaillon O."/>
            <person name="Morgante M."/>
        </authorList>
    </citation>
    <scope>NUCLEOTIDE SEQUENCE</scope>
    <source>
        <strain evidence="3">cv. Clemenules</strain>
    </source>
</reference>
<name>V4U5I5_CITCL</name>
<evidence type="ECO:0000313" key="2">
    <source>
        <dbReference type="EMBL" id="ESR34489.1"/>
    </source>
</evidence>
<evidence type="ECO:0000313" key="3">
    <source>
        <dbReference type="Proteomes" id="UP000030687"/>
    </source>
</evidence>
<dbReference type="InterPro" id="IPR006580">
    <property type="entry name" value="Znf_TTF"/>
</dbReference>
<dbReference type="SMART" id="SM00597">
    <property type="entry name" value="ZnF_TTF"/>
    <property type="match status" value="1"/>
</dbReference>
<dbReference type="Proteomes" id="UP000030687">
    <property type="component" value="Unassembled WGS sequence"/>
</dbReference>
<dbReference type="Gramene" id="ESR34489">
    <property type="protein sequence ID" value="ESR34489"/>
    <property type="gene ID" value="CICLE_v10006621mg"/>
</dbReference>
<sequence length="113" mass="13422">IWRVQRRFVPAWFNEFRTWLKYSVTKDAAFCLYCYLFKPENGDQVGGDSFASKEISNWKKKESLRNMLEALSSHNQTWGKCEELMKQNQRIQVCFSKPMLNAAIDCVRFLLQQ</sequence>
<gene>
    <name evidence="2" type="ORF">CICLE_v10006621mg</name>
</gene>
<dbReference type="KEGG" id="cic:CICLE_v10006621mg"/>
<protein>
    <recommendedName>
        <fullName evidence="1">TTF-type domain-containing protein</fullName>
    </recommendedName>
</protein>